<dbReference type="PANTHER" id="PTHR34606:SF4">
    <property type="entry name" value="OUTER MEMBRANE LIPOPROTEIN DOLP"/>
    <property type="match status" value="1"/>
</dbReference>
<dbReference type="InterPro" id="IPR014004">
    <property type="entry name" value="Transpt-assoc_nodulatn_dom_bac"/>
</dbReference>
<dbReference type="Proteomes" id="UP000279799">
    <property type="component" value="Chromosome"/>
</dbReference>
<dbReference type="OrthoDB" id="9783990at2"/>
<dbReference type="InterPro" id="IPR051686">
    <property type="entry name" value="Lipoprotein_DolP"/>
</dbReference>
<dbReference type="Pfam" id="PF04972">
    <property type="entry name" value="BON"/>
    <property type="match status" value="2"/>
</dbReference>
<feature type="signal peptide" evidence="2">
    <location>
        <begin position="1"/>
        <end position="20"/>
    </location>
</feature>
<keyword evidence="1 2" id="KW-0732">Signal</keyword>
<dbReference type="InterPro" id="IPR007055">
    <property type="entry name" value="BON_dom"/>
</dbReference>
<evidence type="ECO:0000313" key="5">
    <source>
        <dbReference type="Proteomes" id="UP000279799"/>
    </source>
</evidence>
<sequence>MKRKLNSCLLILGSAMMLQACVPAAIIGGTAVTGKIINDPRSLKTQLSDDVLEHRVMVALNKDPQLKKEARIDAISYNHDILLVGQVPSEELKVQAGNITRGVQYVRAIYNELLVNQPISASQVLTDVRITSQIKSKLFVTPNINSINVKVITENGNVYLMGNVLPGQAKIIVNIARQVEGVKQVFNAMHLVSN</sequence>
<evidence type="ECO:0000313" key="4">
    <source>
        <dbReference type="EMBL" id="VEJ08641.1"/>
    </source>
</evidence>
<gene>
    <name evidence="4" type="ORF">NCTC12871_00043</name>
</gene>
<evidence type="ECO:0000256" key="1">
    <source>
        <dbReference type="ARBA" id="ARBA00022729"/>
    </source>
</evidence>
<dbReference type="SMART" id="SM00749">
    <property type="entry name" value="BON"/>
    <property type="match status" value="2"/>
</dbReference>
<protein>
    <submittedName>
        <fullName evidence="4">21 kDa hemolysin</fullName>
    </submittedName>
</protein>
<dbReference type="NCBIfam" id="NF008247">
    <property type="entry name" value="PRK11023.1"/>
    <property type="match status" value="1"/>
</dbReference>
<evidence type="ECO:0000259" key="3">
    <source>
        <dbReference type="PROSITE" id="PS50914"/>
    </source>
</evidence>
<dbReference type="PANTHER" id="PTHR34606">
    <property type="entry name" value="BON DOMAIN-CONTAINING PROTEIN"/>
    <property type="match status" value="1"/>
</dbReference>
<organism evidence="4 5">
    <name type="scientific">Actinobacillus delphinicola</name>
    <dbReference type="NCBI Taxonomy" id="51161"/>
    <lineage>
        <taxon>Bacteria</taxon>
        <taxon>Pseudomonadati</taxon>
        <taxon>Pseudomonadota</taxon>
        <taxon>Gammaproteobacteria</taxon>
        <taxon>Pasteurellales</taxon>
        <taxon>Pasteurellaceae</taxon>
        <taxon>Actinobacillus</taxon>
    </lineage>
</organism>
<feature type="domain" description="BON" evidence="3">
    <location>
        <begin position="126"/>
        <end position="193"/>
    </location>
</feature>
<dbReference type="PROSITE" id="PS51257">
    <property type="entry name" value="PROKAR_LIPOPROTEIN"/>
    <property type="match status" value="1"/>
</dbReference>
<accession>A0A448TS34</accession>
<dbReference type="RefSeq" id="WP_126597894.1">
    <property type="nucleotide sequence ID" value="NZ_LR134510.1"/>
</dbReference>
<dbReference type="AlphaFoldDB" id="A0A448TS34"/>
<reference evidence="4 5" key="1">
    <citation type="submission" date="2018-12" db="EMBL/GenBank/DDBJ databases">
        <authorList>
            <consortium name="Pathogen Informatics"/>
        </authorList>
    </citation>
    <scope>NUCLEOTIDE SEQUENCE [LARGE SCALE GENOMIC DNA]</scope>
    <source>
        <strain evidence="4 5">NCTC12871</strain>
    </source>
</reference>
<dbReference type="KEGG" id="adp:NCTC12871_00043"/>
<evidence type="ECO:0000256" key="2">
    <source>
        <dbReference type="SAM" id="SignalP"/>
    </source>
</evidence>
<dbReference type="EMBL" id="LR134510">
    <property type="protein sequence ID" value="VEJ08641.1"/>
    <property type="molecule type" value="Genomic_DNA"/>
</dbReference>
<keyword evidence="5" id="KW-1185">Reference proteome</keyword>
<feature type="chain" id="PRO_5019478277" evidence="2">
    <location>
        <begin position="21"/>
        <end position="194"/>
    </location>
</feature>
<feature type="domain" description="BON" evidence="3">
    <location>
        <begin position="48"/>
        <end position="117"/>
    </location>
</feature>
<proteinExistence type="predicted"/>
<dbReference type="PROSITE" id="PS50914">
    <property type="entry name" value="BON"/>
    <property type="match status" value="2"/>
</dbReference>
<name>A0A448TS34_9PAST</name>